<dbReference type="OrthoDB" id="10320363at2759"/>
<gene>
    <name evidence="1" type="ORF">POCTA_138.1.T0190236</name>
</gene>
<dbReference type="AlphaFoldDB" id="A0A8S1T5Z6"/>
<dbReference type="OMA" id="QKYHASI"/>
<accession>A0A8S1T5Z6</accession>
<protein>
    <submittedName>
        <fullName evidence="1">Uncharacterized protein</fullName>
    </submittedName>
</protein>
<reference evidence="1" key="1">
    <citation type="submission" date="2021-01" db="EMBL/GenBank/DDBJ databases">
        <authorList>
            <consortium name="Genoscope - CEA"/>
            <person name="William W."/>
        </authorList>
    </citation>
    <scope>NUCLEOTIDE SEQUENCE</scope>
</reference>
<proteinExistence type="predicted"/>
<dbReference type="EMBL" id="CAJJDP010000019">
    <property type="protein sequence ID" value="CAD8147047.1"/>
    <property type="molecule type" value="Genomic_DNA"/>
</dbReference>
<keyword evidence="2" id="KW-1185">Reference proteome</keyword>
<evidence type="ECO:0000313" key="2">
    <source>
        <dbReference type="Proteomes" id="UP000683925"/>
    </source>
</evidence>
<organism evidence="1 2">
    <name type="scientific">Paramecium octaurelia</name>
    <dbReference type="NCBI Taxonomy" id="43137"/>
    <lineage>
        <taxon>Eukaryota</taxon>
        <taxon>Sar</taxon>
        <taxon>Alveolata</taxon>
        <taxon>Ciliophora</taxon>
        <taxon>Intramacronucleata</taxon>
        <taxon>Oligohymenophorea</taxon>
        <taxon>Peniculida</taxon>
        <taxon>Parameciidae</taxon>
        <taxon>Paramecium</taxon>
    </lineage>
</organism>
<evidence type="ECO:0000313" key="1">
    <source>
        <dbReference type="EMBL" id="CAD8147047.1"/>
    </source>
</evidence>
<sequence>MKQYKLNQLAQIIKRLENILDNPQPINSQYSLFRLLPTFQSEDQTSSESSTNQIIFDEQPTQDYTKNELKTFSTESHNLKLDYTKISKELRGMLQNTFRSLNIDQINYISQVILKHTQKDNPYIALIINQLNLIRSVVEANSICQKYHASIENLQSQTNNFDQQHSIAIVISLRSNFLSEINKHKIDTSLVPQYDQFQLIKEQQLKIQHIQQAIEQLIQQIS</sequence>
<comment type="caution">
    <text evidence="1">The sequence shown here is derived from an EMBL/GenBank/DDBJ whole genome shotgun (WGS) entry which is preliminary data.</text>
</comment>
<dbReference type="Proteomes" id="UP000683925">
    <property type="component" value="Unassembled WGS sequence"/>
</dbReference>
<name>A0A8S1T5Z6_PAROT</name>